<dbReference type="InterPro" id="IPR020472">
    <property type="entry name" value="WD40_PAC1"/>
</dbReference>
<dbReference type="CDD" id="cd00200">
    <property type="entry name" value="WD40"/>
    <property type="match status" value="1"/>
</dbReference>
<evidence type="ECO:0000313" key="4">
    <source>
        <dbReference type="EMBL" id="OKH23561.1"/>
    </source>
</evidence>
<sequence>MEQWVNLLVQVAKPVVKTLVYAGTSSLLDKVQAEIKNEQQNQARNLLNSLGIEDVIGIFKKLDEFTDSNAKEQRLESENLALLQIAERSRQTMLQLPEIYQILEHWPLRLLPAQLFDASHPNGLPPLRIFLSPPQFPSDRLEAREIEQKLAQQLREFLNQHYPLRSQDRPTEFLDGVWKSQEVRGECSIKALFWMLRAAPSLILESEVEGDFLNVRLAYWSSQQENYYYKTLLKLPYKSLLEESAKNRARTWKNTRNRLLALGKNAEQVKRLGGDNAINLAILEEAEALQSTGIALGELRFLYQLNRKDWEDLCQLLGICYCSIAGWVVDFHYLVKENVPPRFPEWLPQLTQEASGLPSFQSVIQATISIYPQILEEIGKNCPETIPELTLQLARSSIHLGDRDLAKEQINYSLERWLQLHQLSRLEDLQESEAIPPTMTGRDINYLKTLKSCLSDIGDEWGGVRLEELFKAIAQQGNNHQLNRQTSFVLSHTFTKWEEDPPSKGEVSPISAADKVAFLGISVDGKYLVSSGNDKTVELWQHERKSWQPYVSQTLTGQKGKVLAFALNWNGQILVSSEKTQHRSYIKIWNLLTGKLQRTLLGHKQPIRALAISPWENGSNRYFIASGSHKIKLWDLQTGESFQTLFGHRAWVYAIALSADGQFLLSGSEDRSIRIWHLRTGKLIHTLTGHQGSVRALAIAPDGRRFVSGSDDGTIKLWDLPAGKLLHTFTGHSGAVNAVALSPHGQHLISGSEDQTIRIWDIQTGKRLQTLAGHRGAVRAIALSPDGQTLASYSEDKTIRIWQAKLEILCDSEPRFAIAAS</sequence>
<feature type="repeat" description="WD" evidence="3">
    <location>
        <begin position="645"/>
        <end position="686"/>
    </location>
</feature>
<dbReference type="PRINTS" id="PR00320">
    <property type="entry name" value="GPROTEINBRPT"/>
</dbReference>
<dbReference type="InterPro" id="IPR036322">
    <property type="entry name" value="WD40_repeat_dom_sf"/>
</dbReference>
<evidence type="ECO:0000256" key="3">
    <source>
        <dbReference type="PROSITE-ProRule" id="PRU00221"/>
    </source>
</evidence>
<feature type="repeat" description="WD" evidence="3">
    <location>
        <begin position="524"/>
        <end position="541"/>
    </location>
</feature>
<dbReference type="OrthoDB" id="494465at2"/>
<dbReference type="InterPro" id="IPR019775">
    <property type="entry name" value="WD40_repeat_CS"/>
</dbReference>
<feature type="repeat" description="WD" evidence="3">
    <location>
        <begin position="729"/>
        <end position="770"/>
    </location>
</feature>
<reference evidence="4 5" key="1">
    <citation type="submission" date="2016-11" db="EMBL/GenBank/DDBJ databases">
        <title>Draft Genome Sequences of Nine Cyanobacterial Strains from Diverse Habitats.</title>
        <authorList>
            <person name="Zhu T."/>
            <person name="Hou S."/>
            <person name="Lu X."/>
            <person name="Hess W.R."/>
        </authorList>
    </citation>
    <scope>NUCLEOTIDE SEQUENCE [LARGE SCALE GENOMIC DNA]</scope>
    <source>
        <strain evidence="4 5">NIES-593</strain>
    </source>
</reference>
<dbReference type="STRING" id="1921803.NIES593_10080"/>
<comment type="caution">
    <text evidence="4">The sequence shown here is derived from an EMBL/GenBank/DDBJ whole genome shotgun (WGS) entry which is preliminary data.</text>
</comment>
<keyword evidence="5" id="KW-1185">Reference proteome</keyword>
<protein>
    <submittedName>
        <fullName evidence="4">Uncharacterized protein</fullName>
    </submittedName>
</protein>
<feature type="repeat" description="WD" evidence="3">
    <location>
        <begin position="600"/>
        <end position="644"/>
    </location>
</feature>
<gene>
    <name evidence="4" type="ORF">NIES593_10080</name>
</gene>
<proteinExistence type="predicted"/>
<evidence type="ECO:0000256" key="1">
    <source>
        <dbReference type="ARBA" id="ARBA00022574"/>
    </source>
</evidence>
<dbReference type="PROSITE" id="PS50082">
    <property type="entry name" value="WD_REPEATS_2"/>
    <property type="match status" value="6"/>
</dbReference>
<feature type="repeat" description="WD" evidence="3">
    <location>
        <begin position="687"/>
        <end position="728"/>
    </location>
</feature>
<dbReference type="Pfam" id="PF25173">
    <property type="entry name" value="Beta-prop_WDR3_1st"/>
    <property type="match status" value="1"/>
</dbReference>
<dbReference type="PANTHER" id="PTHR19879">
    <property type="entry name" value="TRANSCRIPTION INITIATION FACTOR TFIID"/>
    <property type="match status" value="1"/>
</dbReference>
<dbReference type="InterPro" id="IPR015943">
    <property type="entry name" value="WD40/YVTN_repeat-like_dom_sf"/>
</dbReference>
<dbReference type="SMART" id="SM00320">
    <property type="entry name" value="WD40"/>
    <property type="match status" value="7"/>
</dbReference>
<dbReference type="AlphaFoldDB" id="A0A1U7HJ32"/>
<keyword evidence="1 3" id="KW-0853">WD repeat</keyword>
<dbReference type="Gene3D" id="2.130.10.10">
    <property type="entry name" value="YVTN repeat-like/Quinoprotein amine dehydrogenase"/>
    <property type="match status" value="2"/>
</dbReference>
<name>A0A1U7HJ32_9CYAN</name>
<evidence type="ECO:0000313" key="5">
    <source>
        <dbReference type="Proteomes" id="UP000186868"/>
    </source>
</evidence>
<evidence type="ECO:0000256" key="2">
    <source>
        <dbReference type="ARBA" id="ARBA00022737"/>
    </source>
</evidence>
<dbReference type="PANTHER" id="PTHR19879:SF9">
    <property type="entry name" value="TRANSCRIPTION INITIATION FACTOR TFIID SUBUNIT 5"/>
    <property type="match status" value="1"/>
</dbReference>
<dbReference type="PROSITE" id="PS50294">
    <property type="entry name" value="WD_REPEATS_REGION"/>
    <property type="match status" value="4"/>
</dbReference>
<organism evidence="4 5">
    <name type="scientific">Hydrococcus rivularis NIES-593</name>
    <dbReference type="NCBI Taxonomy" id="1921803"/>
    <lineage>
        <taxon>Bacteria</taxon>
        <taxon>Bacillati</taxon>
        <taxon>Cyanobacteriota</taxon>
        <taxon>Cyanophyceae</taxon>
        <taxon>Pleurocapsales</taxon>
        <taxon>Hydrococcaceae</taxon>
        <taxon>Hydrococcus</taxon>
    </lineage>
</organism>
<accession>A0A1U7HJ32</accession>
<dbReference type="SUPFAM" id="SSF50978">
    <property type="entry name" value="WD40 repeat-like"/>
    <property type="match status" value="1"/>
</dbReference>
<dbReference type="Pfam" id="PF00400">
    <property type="entry name" value="WD40"/>
    <property type="match status" value="1"/>
</dbReference>
<dbReference type="InterPro" id="IPR001680">
    <property type="entry name" value="WD40_rpt"/>
</dbReference>
<dbReference type="EMBL" id="MRCB01000009">
    <property type="protein sequence ID" value="OKH23561.1"/>
    <property type="molecule type" value="Genomic_DNA"/>
</dbReference>
<dbReference type="RefSeq" id="WP_073599458.1">
    <property type="nucleotide sequence ID" value="NZ_MRCB01000009.1"/>
</dbReference>
<dbReference type="PROSITE" id="PS00678">
    <property type="entry name" value="WD_REPEATS_1"/>
    <property type="match status" value="1"/>
</dbReference>
<feature type="repeat" description="WD" evidence="3">
    <location>
        <begin position="771"/>
        <end position="803"/>
    </location>
</feature>
<keyword evidence="2" id="KW-0677">Repeat</keyword>
<dbReference type="Proteomes" id="UP000186868">
    <property type="component" value="Unassembled WGS sequence"/>
</dbReference>